<comment type="subunit">
    <text evidence="3 12 13">Homodimer.</text>
</comment>
<evidence type="ECO:0000256" key="5">
    <source>
        <dbReference type="ARBA" id="ARBA00018836"/>
    </source>
</evidence>
<organism evidence="14 15">
    <name type="scientific">Aggregatibacter segnis</name>
    <dbReference type="NCBI Taxonomy" id="739"/>
    <lineage>
        <taxon>Bacteria</taxon>
        <taxon>Pseudomonadati</taxon>
        <taxon>Pseudomonadota</taxon>
        <taxon>Gammaproteobacteria</taxon>
        <taxon>Pasteurellales</taxon>
        <taxon>Pasteurellaceae</taxon>
        <taxon>Aggregatibacter</taxon>
    </lineage>
</organism>
<gene>
    <name evidence="12" type="primary">ribB</name>
    <name evidence="14" type="ORF">DPV83_07385</name>
</gene>
<dbReference type="GO" id="GO:0009231">
    <property type="term" value="P:riboflavin biosynthetic process"/>
    <property type="evidence" value="ECO:0007669"/>
    <property type="project" value="UniProtKB-UniRule"/>
</dbReference>
<dbReference type="UniPathway" id="UPA00275">
    <property type="reaction ID" value="UER00399"/>
</dbReference>
<dbReference type="Pfam" id="PF00926">
    <property type="entry name" value="DHBP_synthase"/>
    <property type="match status" value="1"/>
</dbReference>
<proteinExistence type="inferred from homology"/>
<dbReference type="HAMAP" id="MF_00180">
    <property type="entry name" value="RibB"/>
    <property type="match status" value="1"/>
</dbReference>
<dbReference type="GO" id="GO:0030145">
    <property type="term" value="F:manganese ion binding"/>
    <property type="evidence" value="ECO:0007669"/>
    <property type="project" value="UniProtKB-UniRule"/>
</dbReference>
<evidence type="ECO:0000256" key="12">
    <source>
        <dbReference type="HAMAP-Rule" id="MF_00180"/>
    </source>
</evidence>
<evidence type="ECO:0000256" key="2">
    <source>
        <dbReference type="ARBA" id="ARBA00004904"/>
    </source>
</evidence>
<comment type="function">
    <text evidence="1 12 13">Catalyzes the conversion of D-ribulose 5-phosphate to formate and 3,4-dihydroxy-2-butanone 4-phosphate.</text>
</comment>
<dbReference type="InterPro" id="IPR017945">
    <property type="entry name" value="DHBP_synth_RibB-like_a/b_dom"/>
</dbReference>
<dbReference type="Proteomes" id="UP000253998">
    <property type="component" value="Unassembled WGS sequence"/>
</dbReference>
<evidence type="ECO:0000256" key="3">
    <source>
        <dbReference type="ARBA" id="ARBA00011738"/>
    </source>
</evidence>
<evidence type="ECO:0000313" key="14">
    <source>
        <dbReference type="EMBL" id="RDE70811.1"/>
    </source>
</evidence>
<feature type="binding site" evidence="12">
    <location>
        <position position="153"/>
    </location>
    <ligand>
        <name>Mg(2+)</name>
        <dbReference type="ChEBI" id="CHEBI:18420"/>
        <label>2</label>
    </ligand>
</feature>
<dbReference type="GO" id="GO:0000287">
    <property type="term" value="F:magnesium ion binding"/>
    <property type="evidence" value="ECO:0007669"/>
    <property type="project" value="UniProtKB-UniRule"/>
</dbReference>
<dbReference type="NCBIfam" id="TIGR00506">
    <property type="entry name" value="ribB"/>
    <property type="match status" value="1"/>
</dbReference>
<feature type="binding site" evidence="12">
    <location>
        <position position="38"/>
    </location>
    <ligand>
        <name>Mg(2+)</name>
        <dbReference type="ChEBI" id="CHEBI:18420"/>
        <label>2</label>
    </ligand>
</feature>
<dbReference type="GO" id="GO:0005829">
    <property type="term" value="C:cytosol"/>
    <property type="evidence" value="ECO:0007669"/>
    <property type="project" value="TreeGrafter"/>
</dbReference>
<dbReference type="EC" id="4.1.99.12" evidence="4 12"/>
<dbReference type="Gene3D" id="3.90.870.10">
    <property type="entry name" value="DHBP synthase"/>
    <property type="match status" value="1"/>
</dbReference>
<feature type="binding site" evidence="12">
    <location>
        <position position="38"/>
    </location>
    <ligand>
        <name>Mg(2+)</name>
        <dbReference type="ChEBI" id="CHEBI:18420"/>
        <label>1</label>
    </ligand>
</feature>
<name>A0A8B2U6T5_9PAST</name>
<feature type="binding site" evidence="12">
    <location>
        <position position="42"/>
    </location>
    <ligand>
        <name>D-ribulose 5-phosphate</name>
        <dbReference type="ChEBI" id="CHEBI:58121"/>
    </ligand>
</feature>
<comment type="pathway">
    <text evidence="2 12 13">Cofactor biosynthesis; riboflavin biosynthesis; 2-hydroxy-3-oxobutyl phosphate from D-ribulose 5-phosphate: step 1/1.</text>
</comment>
<dbReference type="AlphaFoldDB" id="A0A8B2U6T5"/>
<evidence type="ECO:0000256" key="10">
    <source>
        <dbReference type="ARBA" id="ARBA00023239"/>
    </source>
</evidence>
<evidence type="ECO:0000256" key="6">
    <source>
        <dbReference type="ARBA" id="ARBA00022619"/>
    </source>
</evidence>
<feature type="site" description="Essential for catalytic activity" evidence="12">
    <location>
        <position position="136"/>
    </location>
</feature>
<dbReference type="FunFam" id="3.90.870.10:FF:000002">
    <property type="entry name" value="3,4-dihydroxy-2-butanone 4-phosphate synthase"/>
    <property type="match status" value="1"/>
</dbReference>
<comment type="catalytic activity">
    <reaction evidence="12 13">
        <text>D-ribulose 5-phosphate = (2S)-2-hydroxy-3-oxobutyl phosphate + formate + H(+)</text>
        <dbReference type="Rhea" id="RHEA:18457"/>
        <dbReference type="ChEBI" id="CHEBI:15378"/>
        <dbReference type="ChEBI" id="CHEBI:15740"/>
        <dbReference type="ChEBI" id="CHEBI:58121"/>
        <dbReference type="ChEBI" id="CHEBI:58830"/>
        <dbReference type="EC" id="4.1.99.12"/>
    </reaction>
</comment>
<evidence type="ECO:0000256" key="13">
    <source>
        <dbReference type="RuleBase" id="RU003843"/>
    </source>
</evidence>
<sequence>MNQSLLSQFGTAEERVINAINTFKQGHGVLVLDDEDRENEGDLIFPAETITPEQMTMLIRYGSGIVCLCITDELCQQLALPPMVSDNTSVNKTAFTVTIEAAKGVSTGVSAADRVTTIKTAIADGAKPADLHRPGHVFPLRAANGGLLERRGHTEASVELARLAGFKPAGVICEIMNDDGTMARAPQIIEFAKKFGYAVVTIEDLVEYKLQQKL</sequence>
<comment type="cofactor">
    <cofactor evidence="12 13">
        <name>Mg(2+)</name>
        <dbReference type="ChEBI" id="CHEBI:18420"/>
    </cofactor>
    <cofactor evidence="12 13">
        <name>Mn(2+)</name>
        <dbReference type="ChEBI" id="CHEBI:29035"/>
    </cofactor>
    <text evidence="12 13">Binds 2 divalent metal cations per subunit. Magnesium or manganese.</text>
</comment>
<evidence type="ECO:0000313" key="15">
    <source>
        <dbReference type="Proteomes" id="UP000253998"/>
    </source>
</evidence>
<keyword evidence="10 12" id="KW-0456">Lyase</keyword>
<dbReference type="SUPFAM" id="SSF55821">
    <property type="entry name" value="YrdC/RibB"/>
    <property type="match status" value="1"/>
</dbReference>
<feature type="site" description="Essential for catalytic activity" evidence="12">
    <location>
        <position position="174"/>
    </location>
</feature>
<dbReference type="GO" id="GO:0008686">
    <property type="term" value="F:3,4-dihydroxy-2-butanone-4-phosphate synthase activity"/>
    <property type="evidence" value="ECO:0007669"/>
    <property type="project" value="UniProtKB-UniRule"/>
</dbReference>
<evidence type="ECO:0000256" key="11">
    <source>
        <dbReference type="ARBA" id="ARBA00060730"/>
    </source>
</evidence>
<dbReference type="InterPro" id="IPR000422">
    <property type="entry name" value="DHBP_synthase_RibB"/>
</dbReference>
<evidence type="ECO:0000256" key="7">
    <source>
        <dbReference type="ARBA" id="ARBA00022723"/>
    </source>
</evidence>
<protein>
    <recommendedName>
        <fullName evidence="5 12">3,4-dihydroxy-2-butanone 4-phosphate synthase</fullName>
        <shortName evidence="12 13">DHBP synthase</shortName>
        <ecNumber evidence="4 12">4.1.99.12</ecNumber>
    </recommendedName>
</protein>
<keyword evidence="8 12" id="KW-0460">Magnesium</keyword>
<feature type="binding site" evidence="12">
    <location>
        <begin position="150"/>
        <end position="154"/>
    </location>
    <ligand>
        <name>D-ribulose 5-phosphate</name>
        <dbReference type="ChEBI" id="CHEBI:58121"/>
    </ligand>
</feature>
<feature type="binding site" evidence="12">
    <location>
        <begin position="37"/>
        <end position="38"/>
    </location>
    <ligand>
        <name>D-ribulose 5-phosphate</name>
        <dbReference type="ChEBI" id="CHEBI:58121"/>
    </ligand>
</feature>
<accession>A0A8B2U6T5</accession>
<keyword evidence="6 12" id="KW-0686">Riboflavin biosynthesis</keyword>
<evidence type="ECO:0000256" key="8">
    <source>
        <dbReference type="ARBA" id="ARBA00022842"/>
    </source>
</evidence>
<keyword evidence="9 12" id="KW-0464">Manganese</keyword>
<evidence type="ECO:0000256" key="9">
    <source>
        <dbReference type="ARBA" id="ARBA00023211"/>
    </source>
</evidence>
<reference evidence="14 15" key="1">
    <citation type="submission" date="2018-05" db="EMBL/GenBank/DDBJ databases">
        <title>Draft Genome Sequences for a Diverse set of 7 Haemophilus Species.</title>
        <authorList>
            <person name="Nichols M."/>
            <person name="Topaz N."/>
            <person name="Wang X."/>
            <person name="Wang X."/>
            <person name="Boxrud D."/>
        </authorList>
    </citation>
    <scope>NUCLEOTIDE SEQUENCE [LARGE SCALE GENOMIC DNA]</scope>
    <source>
        <strain evidence="14 15">C2001002503</strain>
    </source>
</reference>
<dbReference type="PANTHER" id="PTHR21327">
    <property type="entry name" value="GTP CYCLOHYDROLASE II-RELATED"/>
    <property type="match status" value="1"/>
</dbReference>
<comment type="similarity">
    <text evidence="11 12 13">Belongs to the DHBP synthase family.</text>
</comment>
<dbReference type="PANTHER" id="PTHR21327:SF38">
    <property type="entry name" value="3,4-DIHYDROXY-2-BUTANONE 4-PHOSPHATE SYNTHASE"/>
    <property type="match status" value="1"/>
</dbReference>
<keyword evidence="7 12" id="KW-0479">Metal-binding</keyword>
<dbReference type="RefSeq" id="WP_111296422.1">
    <property type="nucleotide sequence ID" value="NZ_QEPM01000004.1"/>
</dbReference>
<dbReference type="EMBL" id="QEPM01000004">
    <property type="protein sequence ID" value="RDE70811.1"/>
    <property type="molecule type" value="Genomic_DNA"/>
</dbReference>
<comment type="caution">
    <text evidence="14">The sequence shown here is derived from an EMBL/GenBank/DDBJ whole genome shotgun (WGS) entry which is preliminary data.</text>
</comment>
<evidence type="ECO:0000256" key="4">
    <source>
        <dbReference type="ARBA" id="ARBA00012153"/>
    </source>
</evidence>
<evidence type="ECO:0000256" key="1">
    <source>
        <dbReference type="ARBA" id="ARBA00002284"/>
    </source>
</evidence>